<keyword evidence="3" id="KW-0443">Lipid metabolism</keyword>
<evidence type="ECO:0000256" key="1">
    <source>
        <dbReference type="ARBA" id="ARBA00022598"/>
    </source>
</evidence>
<dbReference type="EMBL" id="CAFBNF010000027">
    <property type="protein sequence ID" value="CAB4934042.1"/>
    <property type="molecule type" value="Genomic_DNA"/>
</dbReference>
<feature type="domain" description="AMP-dependent synthetase/ligase" evidence="4">
    <location>
        <begin position="24"/>
        <end position="426"/>
    </location>
</feature>
<dbReference type="SUPFAM" id="SSF56801">
    <property type="entry name" value="Acetyl-CoA synthetase-like"/>
    <property type="match status" value="1"/>
</dbReference>
<dbReference type="Gene3D" id="3.40.50.12780">
    <property type="entry name" value="N-terminal domain of ligase-like"/>
    <property type="match status" value="1"/>
</dbReference>
<dbReference type="InterPro" id="IPR042099">
    <property type="entry name" value="ANL_N_sf"/>
</dbReference>
<organism evidence="5">
    <name type="scientific">freshwater metagenome</name>
    <dbReference type="NCBI Taxonomy" id="449393"/>
    <lineage>
        <taxon>unclassified sequences</taxon>
        <taxon>metagenomes</taxon>
        <taxon>ecological metagenomes</taxon>
    </lineage>
</organism>
<proteinExistence type="predicted"/>
<name>A0A6J7IUP0_9ZZZZ</name>
<dbReference type="AlphaFoldDB" id="A0A6J7IUP0"/>
<evidence type="ECO:0000256" key="3">
    <source>
        <dbReference type="ARBA" id="ARBA00023098"/>
    </source>
</evidence>
<reference evidence="5" key="1">
    <citation type="submission" date="2020-05" db="EMBL/GenBank/DDBJ databases">
        <authorList>
            <person name="Chiriac C."/>
            <person name="Salcher M."/>
            <person name="Ghai R."/>
            <person name="Kavagutti S V."/>
        </authorList>
    </citation>
    <scope>NUCLEOTIDE SEQUENCE</scope>
</reference>
<dbReference type="PROSITE" id="PS00455">
    <property type="entry name" value="AMP_BINDING"/>
    <property type="match status" value="1"/>
</dbReference>
<keyword evidence="1" id="KW-0436">Ligase</keyword>
<dbReference type="Pfam" id="PF23562">
    <property type="entry name" value="AMP-binding_C_3"/>
    <property type="match status" value="1"/>
</dbReference>
<evidence type="ECO:0000259" key="4">
    <source>
        <dbReference type="Pfam" id="PF00501"/>
    </source>
</evidence>
<dbReference type="InterPro" id="IPR000873">
    <property type="entry name" value="AMP-dep_synth/lig_dom"/>
</dbReference>
<dbReference type="Pfam" id="PF00501">
    <property type="entry name" value="AMP-binding"/>
    <property type="match status" value="1"/>
</dbReference>
<gene>
    <name evidence="5" type="ORF">UFOPK3773_00423</name>
</gene>
<dbReference type="InterPro" id="IPR020845">
    <property type="entry name" value="AMP-binding_CS"/>
</dbReference>
<dbReference type="GO" id="GO:0004467">
    <property type="term" value="F:long-chain fatty acid-CoA ligase activity"/>
    <property type="evidence" value="ECO:0007669"/>
    <property type="project" value="TreeGrafter"/>
</dbReference>
<evidence type="ECO:0000313" key="5">
    <source>
        <dbReference type="EMBL" id="CAB4934042.1"/>
    </source>
</evidence>
<dbReference type="PANTHER" id="PTHR43272:SF32">
    <property type="entry name" value="AMP-DEPENDENT SYNTHETASE_LIGASE DOMAIN-CONTAINING PROTEIN"/>
    <property type="match status" value="1"/>
</dbReference>
<evidence type="ECO:0000256" key="2">
    <source>
        <dbReference type="ARBA" id="ARBA00022832"/>
    </source>
</evidence>
<dbReference type="GO" id="GO:0005783">
    <property type="term" value="C:endoplasmic reticulum"/>
    <property type="evidence" value="ECO:0007669"/>
    <property type="project" value="TreeGrafter"/>
</dbReference>
<keyword evidence="2" id="KW-0276">Fatty acid metabolism</keyword>
<dbReference type="PANTHER" id="PTHR43272">
    <property type="entry name" value="LONG-CHAIN-FATTY-ACID--COA LIGASE"/>
    <property type="match status" value="1"/>
</dbReference>
<sequence>MKEFSRPALVARVTSGGLTDPVVDNATTHPDQVVMVKRHGDTWVDVTARQFLAEVKGVAKGLIAAGISPGNSVAIMSRTRYEWTLVDYAIWYAGGVSVPIYETSSAEQVQWIVSDSDAVGVFLEGAKTSMVYDEAASPDALPAVRNVWQFDEGAVAELTAAGAGVSDEQLEASRVTVTPDSICTIIYTSGTTGRPKGCVLTHGNFMFECDNIVAGLPELFSEAGSSTLLFLPLAHVFGRTIQIGSVRARTRLGFAPDVTNLLADLAAFNPTFVLSVPRVFEKIFNGSQLKATSEGKGSIFETAARAAIDYSRALDTGGPGLPLKAKHALFDRLVYGKLRAALGGNVAWAVSGGAPLGERLGHFFRGIGVTILEGYGLTETSAAATLNLPSAIKIGTVGKPIPGCTIGIADDGEVLIKGDFVFRGYWKNDAATHEAIDADGWFHSGDLGDIDSEGYLRITGRKKEILITSSGKNVAPAVLEDRLRANWLVSQCMAVGDKQPFIACLVTLDHESVHGWLRLKGRPTTTTLEDLTTDPEILAEIQAAVDEANKAVSHAEAIRKFTVLPIDWTEANGLLTPSLKLKRSEVMARHREDVDALYS</sequence>
<dbReference type="GO" id="GO:0016020">
    <property type="term" value="C:membrane"/>
    <property type="evidence" value="ECO:0007669"/>
    <property type="project" value="TreeGrafter"/>
</dbReference>
<accession>A0A6J7IUP0</accession>
<dbReference type="CDD" id="cd05907">
    <property type="entry name" value="VL_LC_FACS_like"/>
    <property type="match status" value="1"/>
</dbReference>
<protein>
    <submittedName>
        <fullName evidence="5">Unannotated protein</fullName>
    </submittedName>
</protein>